<dbReference type="RefSeq" id="WP_212933921.1">
    <property type="nucleotide sequence ID" value="NZ_BORC01000004.1"/>
</dbReference>
<comment type="caution">
    <text evidence="3">The sequence shown here is derived from an EMBL/GenBank/DDBJ whole genome shotgun (WGS) entry which is preliminary data.</text>
</comment>
<dbReference type="PANTHER" id="PTHR46558">
    <property type="entry name" value="TRACRIPTIONAL REGULATORY PROTEIN-RELATED-RELATED"/>
    <property type="match status" value="1"/>
</dbReference>
<evidence type="ECO:0000313" key="3">
    <source>
        <dbReference type="EMBL" id="GIN62739.1"/>
    </source>
</evidence>
<proteinExistence type="predicted"/>
<reference evidence="3" key="1">
    <citation type="submission" date="2021-03" db="EMBL/GenBank/DDBJ databases">
        <title>Antimicrobial resistance genes in bacteria isolated from Japanese honey, and their potential for conferring macrolide and lincosamide resistance in the American foulbrood pathogen Paenibacillus larvae.</title>
        <authorList>
            <person name="Okamoto M."/>
            <person name="Kumagai M."/>
            <person name="Kanamori H."/>
            <person name="Takamatsu D."/>
        </authorList>
    </citation>
    <scope>NUCLEOTIDE SEQUENCE</scope>
    <source>
        <strain evidence="3">J27TS8</strain>
    </source>
</reference>
<keyword evidence="4" id="KW-1185">Reference proteome</keyword>
<dbReference type="InterPro" id="IPR010982">
    <property type="entry name" value="Lambda_DNA-bd_dom_sf"/>
</dbReference>
<dbReference type="CDD" id="cd00093">
    <property type="entry name" value="HTH_XRE"/>
    <property type="match status" value="1"/>
</dbReference>
<dbReference type="SUPFAM" id="SSF47413">
    <property type="entry name" value="lambda repressor-like DNA-binding domains"/>
    <property type="match status" value="1"/>
</dbReference>
<dbReference type="Proteomes" id="UP000682111">
    <property type="component" value="Unassembled WGS sequence"/>
</dbReference>
<evidence type="ECO:0000256" key="1">
    <source>
        <dbReference type="ARBA" id="ARBA00023125"/>
    </source>
</evidence>
<organism evidence="3 4">
    <name type="scientific">Robertmurraya siralis</name>
    <dbReference type="NCBI Taxonomy" id="77777"/>
    <lineage>
        <taxon>Bacteria</taxon>
        <taxon>Bacillati</taxon>
        <taxon>Bacillota</taxon>
        <taxon>Bacilli</taxon>
        <taxon>Bacillales</taxon>
        <taxon>Bacillaceae</taxon>
        <taxon>Robertmurraya</taxon>
    </lineage>
</organism>
<dbReference type="InterPro" id="IPR001387">
    <property type="entry name" value="Cro/C1-type_HTH"/>
</dbReference>
<dbReference type="Pfam" id="PF01381">
    <property type="entry name" value="HTH_3"/>
    <property type="match status" value="1"/>
</dbReference>
<dbReference type="GO" id="GO:0003677">
    <property type="term" value="F:DNA binding"/>
    <property type="evidence" value="ECO:0007669"/>
    <property type="project" value="UniProtKB-KW"/>
</dbReference>
<dbReference type="SMART" id="SM00530">
    <property type="entry name" value="HTH_XRE"/>
    <property type="match status" value="1"/>
</dbReference>
<dbReference type="PROSITE" id="PS50943">
    <property type="entry name" value="HTH_CROC1"/>
    <property type="match status" value="1"/>
</dbReference>
<sequence>MEFHERLKAVREKKDIKQKDAAAKIGIKNNTLSSYESGDRKPDYDTLIKLADLYEVSIEYLLRGKESTINEKGNLYFFDMEGLTEEEIEDIKRHIEYVKWKAQQEK</sequence>
<gene>
    <name evidence="3" type="primary">xre</name>
    <name evidence="3" type="ORF">J27TS8_27320</name>
</gene>
<feature type="domain" description="HTH cro/C1-type" evidence="2">
    <location>
        <begin position="7"/>
        <end position="61"/>
    </location>
</feature>
<evidence type="ECO:0000313" key="4">
    <source>
        <dbReference type="Proteomes" id="UP000682111"/>
    </source>
</evidence>
<evidence type="ECO:0000259" key="2">
    <source>
        <dbReference type="PROSITE" id="PS50943"/>
    </source>
</evidence>
<accession>A0A919WJ68</accession>
<dbReference type="Gene3D" id="1.10.260.40">
    <property type="entry name" value="lambda repressor-like DNA-binding domains"/>
    <property type="match status" value="1"/>
</dbReference>
<keyword evidence="1" id="KW-0238">DNA-binding</keyword>
<protein>
    <submittedName>
        <fullName evidence="3">HTH-type transcriptional regulator Xre</fullName>
    </submittedName>
</protein>
<dbReference type="EMBL" id="BORC01000004">
    <property type="protein sequence ID" value="GIN62739.1"/>
    <property type="molecule type" value="Genomic_DNA"/>
</dbReference>
<dbReference type="AlphaFoldDB" id="A0A919WJ68"/>
<name>A0A919WJ68_9BACI</name>
<dbReference type="PANTHER" id="PTHR46558:SF11">
    <property type="entry name" value="HTH-TYPE TRANSCRIPTIONAL REGULATOR XRE"/>
    <property type="match status" value="1"/>
</dbReference>